<reference evidence="1 2" key="1">
    <citation type="submission" date="2014-04" db="EMBL/GenBank/DDBJ databases">
        <authorList>
            <consortium name="DOE Joint Genome Institute"/>
            <person name="Kuo A."/>
            <person name="Kohler A."/>
            <person name="Jargeat P."/>
            <person name="Nagy L.G."/>
            <person name="Floudas D."/>
            <person name="Copeland A."/>
            <person name="Barry K.W."/>
            <person name="Cichocki N."/>
            <person name="Veneault-Fourrey C."/>
            <person name="LaButti K."/>
            <person name="Lindquist E.A."/>
            <person name="Lipzen A."/>
            <person name="Lundell T."/>
            <person name="Morin E."/>
            <person name="Murat C."/>
            <person name="Sun H."/>
            <person name="Tunlid A."/>
            <person name="Henrissat B."/>
            <person name="Grigoriev I.V."/>
            <person name="Hibbett D.S."/>
            <person name="Martin F."/>
            <person name="Nordberg H.P."/>
            <person name="Cantor M.N."/>
            <person name="Hua S.X."/>
        </authorList>
    </citation>
    <scope>NUCLEOTIDE SEQUENCE [LARGE SCALE GENOMIC DNA]</scope>
    <source>
        <strain evidence="1 2">Ve08.2h10</strain>
    </source>
</reference>
<evidence type="ECO:0000313" key="2">
    <source>
        <dbReference type="Proteomes" id="UP000054538"/>
    </source>
</evidence>
<accession>A0A0D0EC24</accession>
<protein>
    <submittedName>
        <fullName evidence="1">Uncharacterized protein</fullName>
    </submittedName>
</protein>
<dbReference type="Proteomes" id="UP000054538">
    <property type="component" value="Unassembled WGS sequence"/>
</dbReference>
<dbReference type="HOGENOM" id="CLU_2923342_0_0_1"/>
<dbReference type="AlphaFoldDB" id="A0A0D0EC24"/>
<sequence>MYAILIPHLDGGQQPTTSTSAVWRMERRRHTFAPKNYRMANKVSLSSCKWSPCMCEPRGHN</sequence>
<dbReference type="InParanoid" id="A0A0D0EC24"/>
<keyword evidence="2" id="KW-1185">Reference proteome</keyword>
<evidence type="ECO:0000313" key="1">
    <source>
        <dbReference type="EMBL" id="KIK98625.1"/>
    </source>
</evidence>
<reference evidence="2" key="2">
    <citation type="submission" date="2015-01" db="EMBL/GenBank/DDBJ databases">
        <title>Evolutionary Origins and Diversification of the Mycorrhizal Mutualists.</title>
        <authorList>
            <consortium name="DOE Joint Genome Institute"/>
            <consortium name="Mycorrhizal Genomics Consortium"/>
            <person name="Kohler A."/>
            <person name="Kuo A."/>
            <person name="Nagy L.G."/>
            <person name="Floudas D."/>
            <person name="Copeland A."/>
            <person name="Barry K.W."/>
            <person name="Cichocki N."/>
            <person name="Veneault-Fourrey C."/>
            <person name="LaButti K."/>
            <person name="Lindquist E.A."/>
            <person name="Lipzen A."/>
            <person name="Lundell T."/>
            <person name="Morin E."/>
            <person name="Murat C."/>
            <person name="Riley R."/>
            <person name="Ohm R."/>
            <person name="Sun H."/>
            <person name="Tunlid A."/>
            <person name="Henrissat B."/>
            <person name="Grigoriev I.V."/>
            <person name="Hibbett D.S."/>
            <person name="Martin F."/>
        </authorList>
    </citation>
    <scope>NUCLEOTIDE SEQUENCE [LARGE SCALE GENOMIC DNA]</scope>
    <source>
        <strain evidence="2">Ve08.2h10</strain>
    </source>
</reference>
<organism evidence="1 2">
    <name type="scientific">Paxillus rubicundulus Ve08.2h10</name>
    <dbReference type="NCBI Taxonomy" id="930991"/>
    <lineage>
        <taxon>Eukaryota</taxon>
        <taxon>Fungi</taxon>
        <taxon>Dikarya</taxon>
        <taxon>Basidiomycota</taxon>
        <taxon>Agaricomycotina</taxon>
        <taxon>Agaricomycetes</taxon>
        <taxon>Agaricomycetidae</taxon>
        <taxon>Boletales</taxon>
        <taxon>Paxilineae</taxon>
        <taxon>Paxillaceae</taxon>
        <taxon>Paxillus</taxon>
    </lineage>
</organism>
<name>A0A0D0EC24_9AGAM</name>
<dbReference type="EMBL" id="KN824886">
    <property type="protein sequence ID" value="KIK98625.1"/>
    <property type="molecule type" value="Genomic_DNA"/>
</dbReference>
<proteinExistence type="predicted"/>
<gene>
    <name evidence="1" type="ORF">PAXRUDRAFT_823670</name>
</gene>